<dbReference type="EMBL" id="QGMF01001327">
    <property type="protein sequence ID" value="TVY12764.1"/>
    <property type="molecule type" value="Genomic_DNA"/>
</dbReference>
<organism evidence="1 2">
    <name type="scientific">Lachnellula arida</name>
    <dbReference type="NCBI Taxonomy" id="1316785"/>
    <lineage>
        <taxon>Eukaryota</taxon>
        <taxon>Fungi</taxon>
        <taxon>Dikarya</taxon>
        <taxon>Ascomycota</taxon>
        <taxon>Pezizomycotina</taxon>
        <taxon>Leotiomycetes</taxon>
        <taxon>Helotiales</taxon>
        <taxon>Lachnaceae</taxon>
        <taxon>Lachnellula</taxon>
    </lineage>
</organism>
<comment type="caution">
    <text evidence="1">The sequence shown here is derived from an EMBL/GenBank/DDBJ whole genome shotgun (WGS) entry which is preliminary data.</text>
</comment>
<reference evidence="1 2" key="1">
    <citation type="submission" date="2018-05" db="EMBL/GenBank/DDBJ databases">
        <title>Whole genome sequencing for identification of molecular markers to develop diagnostic detection tools for the regulated plant pathogen Lachnellula willkommii.</title>
        <authorList>
            <person name="Giroux E."/>
            <person name="Bilodeau G."/>
        </authorList>
    </citation>
    <scope>NUCLEOTIDE SEQUENCE [LARGE SCALE GENOMIC DNA]</scope>
    <source>
        <strain evidence="1 2">CBS 203.66</strain>
    </source>
</reference>
<dbReference type="Proteomes" id="UP000469559">
    <property type="component" value="Unassembled WGS sequence"/>
</dbReference>
<accession>A0A8T9AYG4</accession>
<sequence>MQSKVPLPHKRIAFYIKKNHPVKLLIDSRIIVDAIYFREANPNYARVSIDEPDKESSSLAGWTILGSDDSEKSLDVVKKTSIKPSDVKGDDLLICSPTLRGFSLARGSFSPSDTLKEKESYLCSSRSLYKASVKQFPIL</sequence>
<proteinExistence type="predicted"/>
<dbReference type="OrthoDB" id="10042665at2759"/>
<protein>
    <submittedName>
        <fullName evidence="1">Uncharacterized protein</fullName>
    </submittedName>
</protein>
<dbReference type="AlphaFoldDB" id="A0A8T9AYG4"/>
<gene>
    <name evidence="1" type="ORF">LARI1_G008739</name>
</gene>
<evidence type="ECO:0000313" key="1">
    <source>
        <dbReference type="EMBL" id="TVY12764.1"/>
    </source>
</evidence>
<name>A0A8T9AYG4_9HELO</name>
<evidence type="ECO:0000313" key="2">
    <source>
        <dbReference type="Proteomes" id="UP000469559"/>
    </source>
</evidence>
<keyword evidence="2" id="KW-1185">Reference proteome</keyword>